<proteinExistence type="predicted"/>
<dbReference type="EMBL" id="HBFQ01057165">
    <property type="protein sequence ID" value="CAD8866258.1"/>
    <property type="molecule type" value="Transcribed_RNA"/>
</dbReference>
<dbReference type="AlphaFoldDB" id="A0A7S1AVX4"/>
<accession>A0A7S1AVX4</accession>
<evidence type="ECO:0000313" key="1">
    <source>
        <dbReference type="EMBL" id="CAD8866258.1"/>
    </source>
</evidence>
<organism evidence="1">
    <name type="scientific">Noctiluca scintillans</name>
    <name type="common">Sea sparkle</name>
    <name type="synonym">Red tide dinoflagellate</name>
    <dbReference type="NCBI Taxonomy" id="2966"/>
    <lineage>
        <taxon>Eukaryota</taxon>
        <taxon>Sar</taxon>
        <taxon>Alveolata</taxon>
        <taxon>Dinophyceae</taxon>
        <taxon>Noctilucales</taxon>
        <taxon>Noctilucaceae</taxon>
        <taxon>Noctiluca</taxon>
    </lineage>
</organism>
<protein>
    <submittedName>
        <fullName evidence="1">Uncharacterized protein</fullName>
    </submittedName>
</protein>
<reference evidence="1" key="1">
    <citation type="submission" date="2021-01" db="EMBL/GenBank/DDBJ databases">
        <authorList>
            <person name="Corre E."/>
            <person name="Pelletier E."/>
            <person name="Niang G."/>
            <person name="Scheremetjew M."/>
            <person name="Finn R."/>
            <person name="Kale V."/>
            <person name="Holt S."/>
            <person name="Cochrane G."/>
            <person name="Meng A."/>
            <person name="Brown T."/>
            <person name="Cohen L."/>
        </authorList>
    </citation>
    <scope>NUCLEOTIDE SEQUENCE</scope>
</reference>
<sequence length="411" mass="44728">MAQATPILNIFHLYSALHACSLVAMAFAGSFSPTVRPLGSFSSPWSSRFASPVTSPAPSPSLTSRSSAPPVELELFELPDAEDVGERDDADFSLIASVVPDDKFRGPGMSLPDLQASAEPCNLNFRESCQFAPLLQTRRTQVMEPSNAAPKTTEDEMRDAVRTLDVLSEATRIACWHEVPPDTDCFASPRSVGRASTCQTAPGSPLLSLTWPSSDDGGSCVRPSPSLDPQTLDLLQATIVVQECFQVVELPDLPEPLWDVNDEETSLRAPQTPVSVTETQNCGVLCSLKIDGDLAMAPSLLQETLRVVLLRLLQPLAVQSITLDEESSGWLSVWGDPRPEARSFTCHICADDPHDVELIQETLLLEAESGGARQLLPLFTEQLCDEDIPLPRHLKLRLDVRRGLCMGTNRT</sequence>
<name>A0A7S1AVX4_NOCSC</name>
<gene>
    <name evidence="1" type="ORF">NSCI0253_LOCUS40613</name>
</gene>